<dbReference type="Proteomes" id="UP000828083">
    <property type="component" value="Segment"/>
</dbReference>
<evidence type="ECO:0000313" key="1">
    <source>
        <dbReference type="EMBL" id="QWM91447.2"/>
    </source>
</evidence>
<proteinExistence type="predicted"/>
<evidence type="ECO:0000313" key="2">
    <source>
        <dbReference type="Proteomes" id="UP000828083"/>
    </source>
</evidence>
<keyword evidence="2" id="KW-1185">Reference proteome</keyword>
<gene>
    <name evidence="1" type="primary">gp_78120</name>
</gene>
<name>A0AAE7S330_9CAUD</name>
<sequence>MDRNETIKHLQEKYPEDLNDNYNCYWWYTCDLDENGLKYHLLLRDKIARVDEKPLISLRAHSSDPKSLINLLELYLETCKY</sequence>
<organism evidence="1 2">
    <name type="scientific">uncultured phage cr23_1</name>
    <dbReference type="NCBI Taxonomy" id="2986419"/>
    <lineage>
        <taxon>Viruses</taxon>
        <taxon>Duplodnaviria</taxon>
        <taxon>Heunggongvirae</taxon>
        <taxon>Uroviricota</taxon>
        <taxon>Caudoviricetes</taxon>
        <taxon>Crassvirales</taxon>
        <taxon>Suoliviridae</taxon>
        <taxon>Uncouvirinae</taxon>
        <taxon>Aurodevirus</taxon>
        <taxon>Aurodevirus hiberniae</taxon>
    </lineage>
</organism>
<protein>
    <submittedName>
        <fullName evidence="1">Uncharacterized protein</fullName>
    </submittedName>
</protein>
<reference evidence="1 2" key="1">
    <citation type="submission" date="2021-04" db="EMBL/GenBank/DDBJ databases">
        <authorList>
            <person name="Shkoporov A.N."/>
            <person name="Stockdale S.R."/>
            <person name="Guerin E."/>
            <person name="Ross R.P."/>
            <person name="Hill C."/>
        </authorList>
    </citation>
    <scope>NUCLEOTIDE SEQUENCE [LARGE SCALE GENOMIC DNA]</scope>
    <source>
        <strain evidence="2">cr23_1</strain>
    </source>
</reference>
<dbReference type="EMBL" id="MZ130500">
    <property type="protein sequence ID" value="QWM91447.2"/>
    <property type="molecule type" value="Genomic_DNA"/>
</dbReference>
<accession>A0AAE7S330</accession>